<dbReference type="AlphaFoldDB" id="A0A7C4JIG3"/>
<dbReference type="GO" id="GO:0046872">
    <property type="term" value="F:metal ion binding"/>
    <property type="evidence" value="ECO:0007669"/>
    <property type="project" value="UniProtKB-KW"/>
</dbReference>
<evidence type="ECO:0000256" key="4">
    <source>
        <dbReference type="ARBA" id="ARBA00022723"/>
    </source>
</evidence>
<evidence type="ECO:0000256" key="3">
    <source>
        <dbReference type="ARBA" id="ARBA00022679"/>
    </source>
</evidence>
<reference evidence="8" key="1">
    <citation type="journal article" date="2020" name="mSystems">
        <title>Genome- and Community-Level Interaction Insights into Carbon Utilization and Element Cycling Functions of Hydrothermarchaeota in Hydrothermal Sediment.</title>
        <authorList>
            <person name="Zhou Z."/>
            <person name="Liu Y."/>
            <person name="Xu W."/>
            <person name="Pan J."/>
            <person name="Luo Z.H."/>
            <person name="Li M."/>
        </authorList>
    </citation>
    <scope>NUCLEOTIDE SEQUENCE [LARGE SCALE GENOMIC DNA]</scope>
    <source>
        <strain evidence="8">SpSt-637</strain>
        <strain evidence="7">SpSt-667</strain>
    </source>
</reference>
<keyword evidence="5" id="KW-0460">Magnesium</keyword>
<keyword evidence="3 6" id="KW-0808">Transferase</keyword>
<dbReference type="SFLD" id="SFLDG01017">
    <property type="entry name" value="Polyprenyl_Transferase_Like"/>
    <property type="match status" value="1"/>
</dbReference>
<comment type="caution">
    <text evidence="8">The sequence shown here is derived from an EMBL/GenBank/DDBJ whole genome shotgun (WGS) entry which is preliminary data.</text>
</comment>
<evidence type="ECO:0000256" key="2">
    <source>
        <dbReference type="ARBA" id="ARBA00006706"/>
    </source>
</evidence>
<dbReference type="PROSITE" id="PS00723">
    <property type="entry name" value="POLYPRENYL_SYNTHASE_1"/>
    <property type="match status" value="1"/>
</dbReference>
<dbReference type="PANTHER" id="PTHR12001">
    <property type="entry name" value="GERANYLGERANYL PYROPHOSPHATE SYNTHASE"/>
    <property type="match status" value="1"/>
</dbReference>
<dbReference type="GO" id="GO:0004659">
    <property type="term" value="F:prenyltransferase activity"/>
    <property type="evidence" value="ECO:0007669"/>
    <property type="project" value="InterPro"/>
</dbReference>
<evidence type="ECO:0000313" key="8">
    <source>
        <dbReference type="EMBL" id="HGQ63756.1"/>
    </source>
</evidence>
<dbReference type="EMBL" id="DTBD01000006">
    <property type="protein sequence ID" value="HGQ63756.1"/>
    <property type="molecule type" value="Genomic_DNA"/>
</dbReference>
<proteinExistence type="inferred from homology"/>
<dbReference type="PANTHER" id="PTHR12001:SF85">
    <property type="entry name" value="SHORT CHAIN ISOPRENYL DIPHOSPHATE SYNTHASE"/>
    <property type="match status" value="1"/>
</dbReference>
<organism evidence="8">
    <name type="scientific">Ignisphaera aggregans</name>
    <dbReference type="NCBI Taxonomy" id="334771"/>
    <lineage>
        <taxon>Archaea</taxon>
        <taxon>Thermoproteota</taxon>
        <taxon>Thermoprotei</taxon>
        <taxon>Desulfurococcales</taxon>
        <taxon>Desulfurococcaceae</taxon>
        <taxon>Ignisphaera</taxon>
    </lineage>
</organism>
<dbReference type="GO" id="GO:0008299">
    <property type="term" value="P:isoprenoid biosynthetic process"/>
    <property type="evidence" value="ECO:0007669"/>
    <property type="project" value="InterPro"/>
</dbReference>
<dbReference type="EMBL" id="DTCK01000041">
    <property type="protein sequence ID" value="HGQ36430.1"/>
    <property type="molecule type" value="Genomic_DNA"/>
</dbReference>
<dbReference type="SFLD" id="SFLDS00005">
    <property type="entry name" value="Isoprenoid_Synthase_Type_I"/>
    <property type="match status" value="1"/>
</dbReference>
<dbReference type="CDD" id="cd00685">
    <property type="entry name" value="Trans_IPPS_HT"/>
    <property type="match status" value="1"/>
</dbReference>
<evidence type="ECO:0000256" key="5">
    <source>
        <dbReference type="ARBA" id="ARBA00022842"/>
    </source>
</evidence>
<evidence type="ECO:0000313" key="7">
    <source>
        <dbReference type="EMBL" id="HGQ36430.1"/>
    </source>
</evidence>
<evidence type="ECO:0000256" key="1">
    <source>
        <dbReference type="ARBA" id="ARBA00001946"/>
    </source>
</evidence>
<comment type="similarity">
    <text evidence="2 6">Belongs to the FPP/GGPP synthase family.</text>
</comment>
<evidence type="ECO:0000256" key="6">
    <source>
        <dbReference type="RuleBase" id="RU004466"/>
    </source>
</evidence>
<protein>
    <submittedName>
        <fullName evidence="8">Polyprenyl synthetase family protein</fullName>
    </submittedName>
</protein>
<name>A0A7C4JIG3_9CREN</name>
<accession>A0A7C4JIG3</accession>
<dbReference type="Pfam" id="PF00348">
    <property type="entry name" value="polyprenyl_synt"/>
    <property type="match status" value="1"/>
</dbReference>
<sequence>MSFLEYALRISEKVNKFAFDTIRGMPAELYDASLHYIKAGGKRIRPLITVLACRIAGGNEDMAIPGATAVEVLHTFTLIHDDIIDKDDFRRGVPTVHRLWGIDIAILAGDTLHAYAHKCLLRALEFGVPPERVLRAVEYLTKTTITIAEGQALDMLLPTRHNVDVNDYIEMVSKKTAALFAASAAIGSTLAGAHEKLVQKLQNTMIYAGIAFQIRDDILGLVGDEKILGKPVYSDIREGKMTILVIHALNKAKDDEKKKILFALGNRAATPEELKEVAELIKNLGSIEFADDLAESYATKALNLVREIDTMDSEALIMLNNVVEFMVRRNY</sequence>
<dbReference type="InterPro" id="IPR000092">
    <property type="entry name" value="Polyprenyl_synt"/>
</dbReference>
<keyword evidence="4" id="KW-0479">Metal-binding</keyword>
<comment type="cofactor">
    <cofactor evidence="1">
        <name>Mg(2+)</name>
        <dbReference type="ChEBI" id="CHEBI:18420"/>
    </cofactor>
</comment>
<dbReference type="InterPro" id="IPR033749">
    <property type="entry name" value="Polyprenyl_synt_CS"/>
</dbReference>
<dbReference type="InterPro" id="IPR008949">
    <property type="entry name" value="Isoprenoid_synthase_dom_sf"/>
</dbReference>
<dbReference type="Gene3D" id="1.10.600.10">
    <property type="entry name" value="Farnesyl Diphosphate Synthase"/>
    <property type="match status" value="1"/>
</dbReference>
<dbReference type="SUPFAM" id="SSF48576">
    <property type="entry name" value="Terpenoid synthases"/>
    <property type="match status" value="1"/>
</dbReference>
<gene>
    <name evidence="8" type="ORF">ENU08_00700</name>
    <name evidence="7" type="ORF">ENU41_07135</name>
</gene>